<dbReference type="Proteomes" id="UP000316621">
    <property type="component" value="Chromosome 10"/>
</dbReference>
<name>A0A4Y7LCK2_PAPSO</name>
<evidence type="ECO:0000313" key="2">
    <source>
        <dbReference type="Proteomes" id="UP000316621"/>
    </source>
</evidence>
<sequence length="89" mass="10625">MEYDRKHSCRIRFEFYEAFKWSHALGSKKGRCYLSIRIARYCGPILVRKNTTTTFIFLTKLMFPHKNCNYHIPEASDKESLIKKTSRIC</sequence>
<organism evidence="1 2">
    <name type="scientific">Papaver somniferum</name>
    <name type="common">Opium poppy</name>
    <dbReference type="NCBI Taxonomy" id="3469"/>
    <lineage>
        <taxon>Eukaryota</taxon>
        <taxon>Viridiplantae</taxon>
        <taxon>Streptophyta</taxon>
        <taxon>Embryophyta</taxon>
        <taxon>Tracheophyta</taxon>
        <taxon>Spermatophyta</taxon>
        <taxon>Magnoliopsida</taxon>
        <taxon>Ranunculales</taxon>
        <taxon>Papaveraceae</taxon>
        <taxon>Papaveroideae</taxon>
        <taxon>Papaver</taxon>
    </lineage>
</organism>
<dbReference type="AlphaFoldDB" id="A0A4Y7LCK2"/>
<proteinExistence type="predicted"/>
<dbReference type="EMBL" id="CM010724">
    <property type="protein sequence ID" value="RZC81899.1"/>
    <property type="molecule type" value="Genomic_DNA"/>
</dbReference>
<accession>A0A4Y7LCK2</accession>
<protein>
    <submittedName>
        <fullName evidence="1">Uncharacterized protein</fullName>
    </submittedName>
</protein>
<reference evidence="1 2" key="1">
    <citation type="journal article" date="2018" name="Science">
        <title>The opium poppy genome and morphinan production.</title>
        <authorList>
            <person name="Guo L."/>
            <person name="Winzer T."/>
            <person name="Yang X."/>
            <person name="Li Y."/>
            <person name="Ning Z."/>
            <person name="He Z."/>
            <person name="Teodor R."/>
            <person name="Lu Y."/>
            <person name="Bowser T.A."/>
            <person name="Graham I.A."/>
            <person name="Ye K."/>
        </authorList>
    </citation>
    <scope>NUCLEOTIDE SEQUENCE [LARGE SCALE GENOMIC DNA]</scope>
    <source>
        <strain evidence="2">cv. HN1</strain>
        <tissue evidence="1">Leaves</tissue>
    </source>
</reference>
<evidence type="ECO:0000313" key="1">
    <source>
        <dbReference type="EMBL" id="RZC81899.1"/>
    </source>
</evidence>
<gene>
    <name evidence="1" type="ORF">C5167_044465</name>
</gene>
<dbReference type="Gramene" id="RZC81899">
    <property type="protein sequence ID" value="RZC81899"/>
    <property type="gene ID" value="C5167_044465"/>
</dbReference>
<keyword evidence="2" id="KW-1185">Reference proteome</keyword>